<keyword evidence="2" id="KW-1185">Reference proteome</keyword>
<dbReference type="KEGG" id="ngr:NAEGRDRAFT_72042"/>
<dbReference type="InParanoid" id="D2VSS3"/>
<sequence>MKQSKNEEEHTEKIHIGMLEEQFNKCNLKVFKESPMVDDTIEGWLDIVRKQNKWLYNIESGESEYHTVSHLLERFYPKKFQKEFEAICKFVADENNLICITELFELDIWLQNSAPYFFKCITMKYSDYRKIANLVEFKDWVRAADELREYVNYFQENSNNINNREDFFKYRLNWLISLTDTGNNVYFDYCVELGDNIKINTDICIDNGDSRIYIVFANSNMDDAFNCEEFHKTIMLTILTPILLRQQVLSFICCKTFAYYFNFYSDGSFIMGKIDLTNVNGMFEIFSEISCSCNRGQCMISFNLVKKRLEQKETNNIKGIEKSHKTSKLNNINNQSKRKILGDMSNCIK</sequence>
<reference evidence="1 2" key="1">
    <citation type="journal article" date="2010" name="Cell">
        <title>The genome of Naegleria gruberi illuminates early eukaryotic versatility.</title>
        <authorList>
            <person name="Fritz-Laylin L.K."/>
            <person name="Prochnik S.E."/>
            <person name="Ginger M.L."/>
            <person name="Dacks J.B."/>
            <person name="Carpenter M.L."/>
            <person name="Field M.C."/>
            <person name="Kuo A."/>
            <person name="Paredez A."/>
            <person name="Chapman J."/>
            <person name="Pham J."/>
            <person name="Shu S."/>
            <person name="Neupane R."/>
            <person name="Cipriano M."/>
            <person name="Mancuso J."/>
            <person name="Tu H."/>
            <person name="Salamov A."/>
            <person name="Lindquist E."/>
            <person name="Shapiro H."/>
            <person name="Lucas S."/>
            <person name="Grigoriev I.V."/>
            <person name="Cande W.Z."/>
            <person name="Fulton C."/>
            <person name="Rokhsar D.S."/>
            <person name="Dawson S.C."/>
        </authorList>
    </citation>
    <scope>NUCLEOTIDE SEQUENCE [LARGE SCALE GENOMIC DNA]</scope>
    <source>
        <strain evidence="1 2">NEG-M</strain>
    </source>
</reference>
<protein>
    <submittedName>
        <fullName evidence="1">Predicted protein</fullName>
    </submittedName>
</protein>
<accession>D2VSS3</accession>
<dbReference type="EMBL" id="GG738894">
    <property type="protein sequence ID" value="EFC40168.1"/>
    <property type="molecule type" value="Genomic_DNA"/>
</dbReference>
<proteinExistence type="predicted"/>
<gene>
    <name evidence="1" type="ORF">NAEGRDRAFT_72042</name>
</gene>
<organism evidence="2">
    <name type="scientific">Naegleria gruberi</name>
    <name type="common">Amoeba</name>
    <dbReference type="NCBI Taxonomy" id="5762"/>
    <lineage>
        <taxon>Eukaryota</taxon>
        <taxon>Discoba</taxon>
        <taxon>Heterolobosea</taxon>
        <taxon>Tetramitia</taxon>
        <taxon>Eutetramitia</taxon>
        <taxon>Vahlkampfiidae</taxon>
        <taxon>Naegleria</taxon>
    </lineage>
</organism>
<name>D2VSS3_NAEGR</name>
<dbReference type="GeneID" id="8855828"/>
<dbReference type="AlphaFoldDB" id="D2VSS3"/>
<evidence type="ECO:0000313" key="2">
    <source>
        <dbReference type="Proteomes" id="UP000006671"/>
    </source>
</evidence>
<dbReference type="VEuPathDB" id="AmoebaDB:NAEGRDRAFT_72042"/>
<dbReference type="RefSeq" id="XP_002672912.1">
    <property type="nucleotide sequence ID" value="XM_002672866.1"/>
</dbReference>
<dbReference type="Proteomes" id="UP000006671">
    <property type="component" value="Unassembled WGS sequence"/>
</dbReference>
<evidence type="ECO:0000313" key="1">
    <source>
        <dbReference type="EMBL" id="EFC40168.1"/>
    </source>
</evidence>